<feature type="compositionally biased region" description="Basic and acidic residues" evidence="2">
    <location>
        <begin position="219"/>
        <end position="248"/>
    </location>
</feature>
<name>A0A1S3DG68_DIACI</name>
<feature type="compositionally biased region" description="Basic and acidic residues" evidence="2">
    <location>
        <begin position="279"/>
        <end position="305"/>
    </location>
</feature>
<organism evidence="3 4">
    <name type="scientific">Diaphorina citri</name>
    <name type="common">Asian citrus psyllid</name>
    <dbReference type="NCBI Taxonomy" id="121845"/>
    <lineage>
        <taxon>Eukaryota</taxon>
        <taxon>Metazoa</taxon>
        <taxon>Ecdysozoa</taxon>
        <taxon>Arthropoda</taxon>
        <taxon>Hexapoda</taxon>
        <taxon>Insecta</taxon>
        <taxon>Pterygota</taxon>
        <taxon>Neoptera</taxon>
        <taxon>Paraneoptera</taxon>
        <taxon>Hemiptera</taxon>
        <taxon>Sternorrhyncha</taxon>
        <taxon>Psylloidea</taxon>
        <taxon>Psyllidae</taxon>
        <taxon>Diaphorininae</taxon>
        <taxon>Diaphorina</taxon>
    </lineage>
</organism>
<sequence>FETTIKKPPAKMSDKLQTDNILRSEQSFAERQEKYERKISDVVDRIEEEDESPHTALTFLAFRFETTIKKPPAKMSDKLQTDNFLRSEQSFAERQEKYERKISDVVDRIEEEDEEIERLQSPGRRPSIIDELLDRRNERKASVLSNKSDILKELTKPMMSQKKYSLTDDQVEQFQDVLLNNDHVIQSNDTKMDLVISKDKRNSIDSINSNIEEIERKMSMTEELERKKSISKEYERRKSITSVNERRASNTSQHSAGERRSSGASNVSQSANPSQNSEKLCERKSSDDANSRRVSFELDNVDKNGKRTVLSGKLSDAGNQNVPSVKVSDQQAESTNVKSIIDELNENDRPRPKKFQVETGVLTPTTDGRKLTSSNLATTAKVDTIGDAKLARPSMETTAGHTAHPVITPFTAITPHSAMKQLINPNNDTVGKFDEIALRPALPPAILPATSLPPKQAMLKPPRPMSSMEEESLRERSRIRLLRQIAEYLETIEGVGSKFNKESFRRVFLNKRKASVLSNKSDILKELTKPMMSQKKYSLTDDQVEQFQDVLLNNDHVIQSNDTKMDLVISKDKRNSIDSINSNIEEIERKMSMTEDI</sequence>
<feature type="region of interest" description="Disordered" evidence="2">
    <location>
        <begin position="219"/>
        <end position="334"/>
    </location>
</feature>
<accession>A0A1S3DG68</accession>
<evidence type="ECO:0000256" key="2">
    <source>
        <dbReference type="SAM" id="MobiDB-lite"/>
    </source>
</evidence>
<dbReference type="PaxDb" id="121845-A0A1S3DG68"/>
<evidence type="ECO:0000313" key="4">
    <source>
        <dbReference type="RefSeq" id="XP_008481327.1"/>
    </source>
</evidence>
<evidence type="ECO:0000256" key="1">
    <source>
        <dbReference type="SAM" id="Coils"/>
    </source>
</evidence>
<feature type="coiled-coil region" evidence="1">
    <location>
        <begin position="570"/>
        <end position="597"/>
    </location>
</feature>
<dbReference type="RefSeq" id="XP_008481327.1">
    <property type="nucleotide sequence ID" value="XM_008483105.1"/>
</dbReference>
<gene>
    <name evidence="4" type="primary">LOC103518047</name>
</gene>
<proteinExistence type="predicted"/>
<dbReference type="KEGG" id="dci:103518047"/>
<dbReference type="AlphaFoldDB" id="A0A1S3DG68"/>
<dbReference type="GeneID" id="103518047"/>
<reference evidence="4" key="1">
    <citation type="submission" date="2025-08" db="UniProtKB">
        <authorList>
            <consortium name="RefSeq"/>
        </authorList>
    </citation>
    <scope>IDENTIFICATION</scope>
</reference>
<feature type="compositionally biased region" description="Polar residues" evidence="2">
    <location>
        <begin position="262"/>
        <end position="278"/>
    </location>
</feature>
<feature type="compositionally biased region" description="Polar residues" evidence="2">
    <location>
        <begin position="317"/>
        <end position="334"/>
    </location>
</feature>
<keyword evidence="1" id="KW-0175">Coiled coil</keyword>
<protein>
    <submittedName>
        <fullName evidence="4">Uncharacterized protein LOC103518047</fullName>
    </submittedName>
</protein>
<keyword evidence="3" id="KW-1185">Reference proteome</keyword>
<dbReference type="Proteomes" id="UP000079169">
    <property type="component" value="Unplaced"/>
</dbReference>
<evidence type="ECO:0000313" key="3">
    <source>
        <dbReference type="Proteomes" id="UP000079169"/>
    </source>
</evidence>
<feature type="non-terminal residue" evidence="4">
    <location>
        <position position="1"/>
    </location>
</feature>
<feature type="region of interest" description="Disordered" evidence="2">
    <location>
        <begin position="447"/>
        <end position="471"/>
    </location>
</feature>